<evidence type="ECO:0000256" key="1">
    <source>
        <dbReference type="SAM" id="MobiDB-lite"/>
    </source>
</evidence>
<feature type="region of interest" description="Disordered" evidence="1">
    <location>
        <begin position="57"/>
        <end position="97"/>
    </location>
</feature>
<gene>
    <name evidence="2" type="ORF">SDC9_108890</name>
</gene>
<sequence length="97" mass="10880">MIQRPYQRGNNQQVDQRKGHPGAAKAHKLVQRIIGHQIRNGEGDVVGDRDNYQITAWPEQRPLPAAAPAAVEGPKRQQHTHHQKSSHSDQSGQAQQR</sequence>
<proteinExistence type="predicted"/>
<dbReference type="EMBL" id="VSSQ01018652">
    <property type="protein sequence ID" value="MPM62025.1"/>
    <property type="molecule type" value="Genomic_DNA"/>
</dbReference>
<feature type="compositionally biased region" description="Basic residues" evidence="1">
    <location>
        <begin position="76"/>
        <end position="85"/>
    </location>
</feature>
<comment type="caution">
    <text evidence="2">The sequence shown here is derived from an EMBL/GenBank/DDBJ whole genome shotgun (WGS) entry which is preliminary data.</text>
</comment>
<protein>
    <submittedName>
        <fullName evidence="2">Uncharacterized protein</fullName>
    </submittedName>
</protein>
<organism evidence="2">
    <name type="scientific">bioreactor metagenome</name>
    <dbReference type="NCBI Taxonomy" id="1076179"/>
    <lineage>
        <taxon>unclassified sequences</taxon>
        <taxon>metagenomes</taxon>
        <taxon>ecological metagenomes</taxon>
    </lineage>
</organism>
<dbReference type="AlphaFoldDB" id="A0A645B9B8"/>
<accession>A0A645B9B8</accession>
<evidence type="ECO:0000313" key="2">
    <source>
        <dbReference type="EMBL" id="MPM62025.1"/>
    </source>
</evidence>
<feature type="region of interest" description="Disordered" evidence="1">
    <location>
        <begin position="1"/>
        <end position="27"/>
    </location>
</feature>
<name>A0A645B9B8_9ZZZZ</name>
<reference evidence="2" key="1">
    <citation type="submission" date="2019-08" db="EMBL/GenBank/DDBJ databases">
        <authorList>
            <person name="Kucharzyk K."/>
            <person name="Murdoch R.W."/>
            <person name="Higgins S."/>
            <person name="Loffler F."/>
        </authorList>
    </citation>
    <scope>NUCLEOTIDE SEQUENCE</scope>
</reference>